<sequence length="184" mass="20783">MWEDAAVELRGSKTEANLITAFSGESQATNKYTYYASKAKSEGYGQIGAIFEETAGNEREHAKLWFKALNGGIADTLENLRDAATGEHYEWSDMYAEFAKTAREEGFDELAFLFEGVANIEKTHEERYLRLVQNIEEGLVFERGGEMIWVCRNCGHIHCGSSAPQVCPICKHSQAYFELRAENY</sequence>
<dbReference type="InterPro" id="IPR009078">
    <property type="entry name" value="Ferritin-like_SF"/>
</dbReference>
<dbReference type="Pfam" id="PF02915">
    <property type="entry name" value="Rubrerythrin"/>
    <property type="match status" value="1"/>
</dbReference>
<reference evidence="8 11" key="2">
    <citation type="submission" date="2015-10" db="EMBL/GenBank/DDBJ databases">
        <title>A novel member of the family Ruminococcaceae isolated from human faeces.</title>
        <authorList>
            <person name="Shkoporov A.N."/>
            <person name="Chaplin A.V."/>
            <person name="Motuzova O.V."/>
            <person name="Kafarskaia L.I."/>
            <person name="Efimov B.A."/>
        </authorList>
    </citation>
    <scope>NUCLEOTIDE SEQUENCE [LARGE SCALE GENOMIC DNA]</scope>
    <source>
        <strain evidence="8 11">668</strain>
    </source>
</reference>
<dbReference type="CDD" id="cd01041">
    <property type="entry name" value="Rubrerythrin"/>
    <property type="match status" value="1"/>
</dbReference>
<protein>
    <submittedName>
        <fullName evidence="7 9">Rubrerythrin</fullName>
    </submittedName>
</protein>
<evidence type="ECO:0000313" key="8">
    <source>
        <dbReference type="EMBL" id="KUE78022.1"/>
    </source>
</evidence>
<evidence type="ECO:0000313" key="12">
    <source>
        <dbReference type="Proteomes" id="UP000431913"/>
    </source>
</evidence>
<feature type="domain" description="Ferritin-like diiron" evidence="6">
    <location>
        <begin position="8"/>
        <end position="139"/>
    </location>
</feature>
<dbReference type="EMBL" id="JXXK01000021">
    <property type="protein sequence ID" value="KJF39236.1"/>
    <property type="molecule type" value="Genomic_DNA"/>
</dbReference>
<proteinExistence type="predicted"/>
<dbReference type="EMBL" id="LMUA01000001">
    <property type="protein sequence ID" value="KUE78022.1"/>
    <property type="molecule type" value="Genomic_DNA"/>
</dbReference>
<dbReference type="Gene3D" id="1.20.1260.10">
    <property type="match status" value="1"/>
</dbReference>
<reference evidence="9 12" key="3">
    <citation type="submission" date="2019-08" db="EMBL/GenBank/DDBJ databases">
        <title>In-depth cultivation of the pig gut microbiome towards novel bacterial diversity and tailored functional studies.</title>
        <authorList>
            <person name="Wylensek D."/>
            <person name="Hitch T.C.A."/>
            <person name="Clavel T."/>
        </authorList>
    </citation>
    <scope>NUCLEOTIDE SEQUENCE [LARGE SCALE GENOMIC DNA]</scope>
    <source>
        <strain evidence="9 12">WCA3-601-WT-6J</strain>
    </source>
</reference>
<organism evidence="7 10">
    <name type="scientific">Ruthenibacterium lactatiformans</name>
    <dbReference type="NCBI Taxonomy" id="1550024"/>
    <lineage>
        <taxon>Bacteria</taxon>
        <taxon>Bacillati</taxon>
        <taxon>Bacillota</taxon>
        <taxon>Clostridia</taxon>
        <taxon>Eubacteriales</taxon>
        <taxon>Oscillospiraceae</taxon>
        <taxon>Ruthenibacterium</taxon>
    </lineage>
</organism>
<evidence type="ECO:0000313" key="10">
    <source>
        <dbReference type="Proteomes" id="UP000032483"/>
    </source>
</evidence>
<dbReference type="Proteomes" id="UP000431913">
    <property type="component" value="Unassembled WGS sequence"/>
</dbReference>
<keyword evidence="5" id="KW-0408">Iron</keyword>
<dbReference type="InterPro" id="IPR009040">
    <property type="entry name" value="Ferritin-like_diiron"/>
</dbReference>
<dbReference type="InterPro" id="IPR052364">
    <property type="entry name" value="Rubrerythrin"/>
</dbReference>
<keyword evidence="4" id="KW-0249">Electron transport</keyword>
<dbReference type="Proteomes" id="UP000032483">
    <property type="component" value="Unassembled WGS sequence"/>
</dbReference>
<keyword evidence="10" id="KW-1185">Reference proteome</keyword>
<keyword evidence="3" id="KW-0479">Metal-binding</keyword>
<dbReference type="Gene3D" id="2.20.28.10">
    <property type="match status" value="1"/>
</dbReference>
<dbReference type="PANTHER" id="PTHR43865">
    <property type="entry name" value="RUBRERYTHRIN-RELATED"/>
    <property type="match status" value="1"/>
</dbReference>
<dbReference type="GO" id="GO:0046872">
    <property type="term" value="F:metal ion binding"/>
    <property type="evidence" value="ECO:0007669"/>
    <property type="project" value="UniProtKB-KW"/>
</dbReference>
<evidence type="ECO:0000313" key="7">
    <source>
        <dbReference type="EMBL" id="KJF39236.1"/>
    </source>
</evidence>
<evidence type="ECO:0000256" key="3">
    <source>
        <dbReference type="ARBA" id="ARBA00022723"/>
    </source>
</evidence>
<name>A0A0D8IY94_9FIRM</name>
<reference evidence="7" key="1">
    <citation type="submission" date="2015-02" db="EMBL/GenBank/DDBJ databases">
        <title>A novel member of the family Ruminococcaceae isolated from human feces.</title>
        <authorList>
            <person name="Shkoporov A.N."/>
            <person name="Chaplin A.V."/>
            <person name="Motuzova O.V."/>
            <person name="Kafarskaia L.I."/>
            <person name="Khokhlova E.V."/>
            <person name="Efimov B.A."/>
        </authorList>
    </citation>
    <scope>NUCLEOTIDE SEQUENCE [LARGE SCALE GENOMIC DNA]</scope>
    <source>
        <strain evidence="7">585-1</strain>
    </source>
</reference>
<dbReference type="Pfam" id="PF21349">
    <property type="entry name" value="RUBY_RBDX"/>
    <property type="match status" value="1"/>
</dbReference>
<dbReference type="SUPFAM" id="SSF47240">
    <property type="entry name" value="Ferritin-like"/>
    <property type="match status" value="1"/>
</dbReference>
<evidence type="ECO:0000256" key="1">
    <source>
        <dbReference type="ARBA" id="ARBA00001965"/>
    </source>
</evidence>
<dbReference type="InterPro" id="IPR012347">
    <property type="entry name" value="Ferritin-like"/>
</dbReference>
<dbReference type="Proteomes" id="UP000053433">
    <property type="component" value="Unassembled WGS sequence"/>
</dbReference>
<dbReference type="PROSITE" id="PS50905">
    <property type="entry name" value="FERRITIN_LIKE"/>
    <property type="match status" value="1"/>
</dbReference>
<accession>A0A0W7TW29</accession>
<dbReference type="InterPro" id="IPR003251">
    <property type="entry name" value="Rr_diiron-bd_dom"/>
</dbReference>
<keyword evidence="2" id="KW-0813">Transport</keyword>
<dbReference type="NCBIfam" id="NF045767">
    <property type="entry name" value="RuberyRbr"/>
    <property type="match status" value="1"/>
</dbReference>
<dbReference type="CDD" id="cd00729">
    <property type="entry name" value="rubredoxin_SM"/>
    <property type="match status" value="1"/>
</dbReference>
<dbReference type="InterPro" id="IPR048574">
    <property type="entry name" value="RUBY_RBDX"/>
</dbReference>
<dbReference type="SUPFAM" id="SSF57802">
    <property type="entry name" value="Rubredoxin-like"/>
    <property type="match status" value="1"/>
</dbReference>
<evidence type="ECO:0000259" key="6">
    <source>
        <dbReference type="PROSITE" id="PS50905"/>
    </source>
</evidence>
<dbReference type="EMBL" id="VUNJ01000002">
    <property type="protein sequence ID" value="MST90683.1"/>
    <property type="molecule type" value="Genomic_DNA"/>
</dbReference>
<dbReference type="AlphaFoldDB" id="A0A0D8IY94"/>
<dbReference type="GO" id="GO:0016491">
    <property type="term" value="F:oxidoreductase activity"/>
    <property type="evidence" value="ECO:0007669"/>
    <property type="project" value="InterPro"/>
</dbReference>
<evidence type="ECO:0000256" key="4">
    <source>
        <dbReference type="ARBA" id="ARBA00022982"/>
    </source>
</evidence>
<dbReference type="PATRIC" id="fig|1550024.3.peg.3108"/>
<evidence type="ECO:0000313" key="11">
    <source>
        <dbReference type="Proteomes" id="UP000053433"/>
    </source>
</evidence>
<comment type="cofactor">
    <cofactor evidence="1">
        <name>Fe(3+)</name>
        <dbReference type="ChEBI" id="CHEBI:29034"/>
    </cofactor>
</comment>
<accession>A0A0D8IY94</accession>
<evidence type="ECO:0000256" key="2">
    <source>
        <dbReference type="ARBA" id="ARBA00022448"/>
    </source>
</evidence>
<dbReference type="PANTHER" id="PTHR43865:SF1">
    <property type="entry name" value="RUBRERYTHRIN-RELATED"/>
    <property type="match status" value="1"/>
</dbReference>
<comment type="caution">
    <text evidence="7">The sequence shown here is derived from an EMBL/GenBank/DDBJ whole genome shotgun (WGS) entry which is preliminary data.</text>
</comment>
<evidence type="ECO:0000313" key="9">
    <source>
        <dbReference type="EMBL" id="MST90683.1"/>
    </source>
</evidence>
<gene>
    <name evidence="8" type="ORF">ASJ35_01785</name>
    <name evidence="9" type="ORF">FYJ76_01805</name>
    <name evidence="7" type="ORF">TQ39_13620</name>
</gene>
<evidence type="ECO:0000256" key="5">
    <source>
        <dbReference type="ARBA" id="ARBA00023004"/>
    </source>
</evidence>